<dbReference type="PROSITE" id="PS51671">
    <property type="entry name" value="ACT"/>
    <property type="match status" value="1"/>
</dbReference>
<dbReference type="GO" id="GO:0051287">
    <property type="term" value="F:NAD binding"/>
    <property type="evidence" value="ECO:0007669"/>
    <property type="project" value="InterPro"/>
</dbReference>
<keyword evidence="3" id="KW-0520">NAD</keyword>
<protein>
    <submittedName>
        <fullName evidence="6">3-phosphoglycerate dehydrogenase</fullName>
    </submittedName>
</protein>
<dbReference type="SUPFAM" id="SSF55021">
    <property type="entry name" value="ACT-like"/>
    <property type="match status" value="1"/>
</dbReference>
<evidence type="ECO:0000256" key="1">
    <source>
        <dbReference type="ARBA" id="ARBA00005854"/>
    </source>
</evidence>
<proteinExistence type="inferred from homology"/>
<accession>A0A0R2U8B3</accession>
<dbReference type="PROSITE" id="PS00671">
    <property type="entry name" value="D_2_HYDROXYACID_DH_3"/>
    <property type="match status" value="1"/>
</dbReference>
<dbReference type="InterPro" id="IPR050857">
    <property type="entry name" value="D-2-hydroxyacid_DH"/>
</dbReference>
<dbReference type="PANTHER" id="PTHR42789">
    <property type="entry name" value="D-ISOMER SPECIFIC 2-HYDROXYACID DEHYDROGENASE FAMILY PROTEIN (AFU_ORTHOLOGUE AFUA_6G10090)"/>
    <property type="match status" value="1"/>
</dbReference>
<dbReference type="Gene3D" id="3.30.70.260">
    <property type="match status" value="1"/>
</dbReference>
<keyword evidence="2" id="KW-0560">Oxidoreductase</keyword>
<comment type="similarity">
    <text evidence="1">Belongs to the D-isomer specific 2-hydroxyacid dehydrogenase family.</text>
</comment>
<evidence type="ECO:0000313" key="6">
    <source>
        <dbReference type="EMBL" id="KRO93562.1"/>
    </source>
</evidence>
<dbReference type="InterPro" id="IPR002912">
    <property type="entry name" value="ACT_dom"/>
</dbReference>
<gene>
    <name evidence="6" type="ORF">ABS10_06420</name>
</gene>
<dbReference type="Pfam" id="PF02826">
    <property type="entry name" value="2-Hacid_dh_C"/>
    <property type="match status" value="1"/>
</dbReference>
<comment type="caution">
    <text evidence="6">The sequence shown here is derived from an EMBL/GenBank/DDBJ whole genome shotgun (WGS) entry which is preliminary data.</text>
</comment>
<reference evidence="6 7" key="1">
    <citation type="submission" date="2015-10" db="EMBL/GenBank/DDBJ databases">
        <title>Metagenome-Assembled Genomes uncover a global brackish microbiome.</title>
        <authorList>
            <person name="Hugerth L.W."/>
            <person name="Larsson J."/>
            <person name="Alneberg J."/>
            <person name="Lindh M.V."/>
            <person name="Legrand C."/>
            <person name="Pinhassi J."/>
            <person name="Andersson A.F."/>
        </authorList>
    </citation>
    <scope>NUCLEOTIDE SEQUENCE [LARGE SCALE GENOMIC DNA]</scope>
    <source>
        <strain evidence="6">BACL1 MAG-120820-bin45</strain>
    </source>
</reference>
<evidence type="ECO:0000313" key="7">
    <source>
        <dbReference type="Proteomes" id="UP000051027"/>
    </source>
</evidence>
<comment type="pathway">
    <text evidence="4">Amino-acid biosynthesis.</text>
</comment>
<dbReference type="InterPro" id="IPR006140">
    <property type="entry name" value="D-isomer_DH_NAD-bd"/>
</dbReference>
<evidence type="ECO:0000256" key="2">
    <source>
        <dbReference type="ARBA" id="ARBA00023002"/>
    </source>
</evidence>
<dbReference type="InterPro" id="IPR045865">
    <property type="entry name" value="ACT-like_dom_sf"/>
</dbReference>
<dbReference type="STRING" id="1655612.ABS10_06420"/>
<dbReference type="CDD" id="cd04901">
    <property type="entry name" value="ACT_3PGDH"/>
    <property type="match status" value="1"/>
</dbReference>
<dbReference type="GO" id="GO:0016616">
    <property type="term" value="F:oxidoreductase activity, acting on the CH-OH group of donors, NAD or NADP as acceptor"/>
    <property type="evidence" value="ECO:0007669"/>
    <property type="project" value="UniProtKB-ARBA"/>
</dbReference>
<dbReference type="PANTHER" id="PTHR42789:SF1">
    <property type="entry name" value="D-ISOMER SPECIFIC 2-HYDROXYACID DEHYDROGENASE FAMILY PROTEIN (AFU_ORTHOLOGUE AFUA_6G10090)"/>
    <property type="match status" value="1"/>
</dbReference>
<dbReference type="InterPro" id="IPR036291">
    <property type="entry name" value="NAD(P)-bd_dom_sf"/>
</dbReference>
<dbReference type="InterPro" id="IPR029752">
    <property type="entry name" value="D-isomer_DH_CS1"/>
</dbReference>
<organism evidence="6 7">
    <name type="scientific">SAR86 cluster bacterium BACL1 MAG-120820-bin45</name>
    <dbReference type="NCBI Taxonomy" id="1655612"/>
    <lineage>
        <taxon>Bacteria</taxon>
        <taxon>Pseudomonadati</taxon>
        <taxon>Pseudomonadota</taxon>
        <taxon>Gammaproteobacteria</taxon>
        <taxon>SAR86 cluster</taxon>
    </lineage>
</organism>
<evidence type="ECO:0000256" key="3">
    <source>
        <dbReference type="ARBA" id="ARBA00023027"/>
    </source>
</evidence>
<dbReference type="PROSITE" id="PS00065">
    <property type="entry name" value="D_2_HYDROXYACID_DH_1"/>
    <property type="match status" value="1"/>
</dbReference>
<name>A0A0R2U8B3_9GAMM</name>
<feature type="non-terminal residue" evidence="6">
    <location>
        <position position="1"/>
    </location>
</feature>
<feature type="domain" description="ACT" evidence="5">
    <location>
        <begin position="208"/>
        <end position="278"/>
    </location>
</feature>
<dbReference type="EMBL" id="LICS01000184">
    <property type="protein sequence ID" value="KRO93562.1"/>
    <property type="molecule type" value="Genomic_DNA"/>
</dbReference>
<sequence length="280" mass="30535">ADTVNKMLEAQKKTFAGNELAGKTLGIVGLGAIGSMLAQASQALGMKLIGYDPHISIDAAWRLPREVEKAESLEDLLKKSDYISLHVPLIEATKNLINAKNLKYFKPDARLINLSRGGIVNSNDVIDALENGSLSRFVTDFPTPELISRAANSNDVILLPHLGASTKEAEVNCAVMAANQLANFLEDGTILNSVNFPNISQERSTPHRLVIINRNEPGMISKITDCIATLNLNITDMTNKSRDETAINLIDLELEASEELIGQLQAIDHVLRVRFIHSTS</sequence>
<evidence type="ECO:0000259" key="5">
    <source>
        <dbReference type="PROSITE" id="PS51671"/>
    </source>
</evidence>
<dbReference type="InterPro" id="IPR029753">
    <property type="entry name" value="D-isomer_DH_CS"/>
</dbReference>
<dbReference type="Gene3D" id="3.40.50.720">
    <property type="entry name" value="NAD(P)-binding Rossmann-like Domain"/>
    <property type="match status" value="2"/>
</dbReference>
<dbReference type="SUPFAM" id="SSF51735">
    <property type="entry name" value="NAD(P)-binding Rossmann-fold domains"/>
    <property type="match status" value="1"/>
</dbReference>
<dbReference type="AlphaFoldDB" id="A0A0R2U8B3"/>
<evidence type="ECO:0000256" key="4">
    <source>
        <dbReference type="ARBA" id="ARBA00029440"/>
    </source>
</evidence>
<dbReference type="Proteomes" id="UP000051027">
    <property type="component" value="Unassembled WGS sequence"/>
</dbReference>